<dbReference type="EMBL" id="CP030032">
    <property type="protein sequence ID" value="AWV88281.1"/>
    <property type="molecule type" value="Genomic_DNA"/>
</dbReference>
<dbReference type="Proteomes" id="UP000249799">
    <property type="component" value="Chromosome"/>
</dbReference>
<dbReference type="SMART" id="SM00867">
    <property type="entry name" value="YceI"/>
    <property type="match status" value="1"/>
</dbReference>
<dbReference type="PANTHER" id="PTHR34406:SF1">
    <property type="entry name" value="PROTEIN YCEI"/>
    <property type="match status" value="1"/>
</dbReference>
<gene>
    <name evidence="1" type="ORF">DN745_02570</name>
</gene>
<evidence type="ECO:0000313" key="2">
    <source>
        <dbReference type="Proteomes" id="UP000249799"/>
    </source>
</evidence>
<organism evidence="1 2">
    <name type="scientific">Bradymonas sediminis</name>
    <dbReference type="NCBI Taxonomy" id="1548548"/>
    <lineage>
        <taxon>Bacteria</taxon>
        <taxon>Deltaproteobacteria</taxon>
        <taxon>Bradymonadales</taxon>
        <taxon>Bradymonadaceae</taxon>
        <taxon>Bradymonas</taxon>
    </lineage>
</organism>
<dbReference type="OrthoDB" id="9811006at2"/>
<dbReference type="RefSeq" id="WP_111331888.1">
    <property type="nucleotide sequence ID" value="NZ_CP030032.1"/>
</dbReference>
<dbReference type="SUPFAM" id="SSF101874">
    <property type="entry name" value="YceI-like"/>
    <property type="match status" value="1"/>
</dbReference>
<reference evidence="1 2" key="1">
    <citation type="submission" date="2018-06" db="EMBL/GenBank/DDBJ databases">
        <title>Lujinxingia sediminis gen. nov. sp. nov., a new facultative anaerobic member of the class Deltaproteobacteria, and proposal of Lujinxingaceae fam. nov.</title>
        <authorList>
            <person name="Guo L.-Y."/>
            <person name="Li C.-M."/>
            <person name="Wang S."/>
            <person name="Du Z.-J."/>
        </authorList>
    </citation>
    <scope>NUCLEOTIDE SEQUENCE [LARGE SCALE GENOMIC DNA]</scope>
    <source>
        <strain evidence="1 2">FA350</strain>
    </source>
</reference>
<name>A0A2Z4FH01_9DELT</name>
<dbReference type="AlphaFoldDB" id="A0A2Z4FH01"/>
<dbReference type="Gene3D" id="2.40.128.110">
    <property type="entry name" value="Lipid/polyisoprenoid-binding, YceI-like"/>
    <property type="match status" value="1"/>
</dbReference>
<dbReference type="InterPro" id="IPR036761">
    <property type="entry name" value="TTHA0802/YceI-like_sf"/>
</dbReference>
<dbReference type="Pfam" id="PF04264">
    <property type="entry name" value="YceI"/>
    <property type="match status" value="1"/>
</dbReference>
<proteinExistence type="predicted"/>
<keyword evidence="2" id="KW-1185">Reference proteome</keyword>
<dbReference type="InterPro" id="IPR007372">
    <property type="entry name" value="Lipid/polyisoprenoid-bd_YceI"/>
</dbReference>
<dbReference type="PANTHER" id="PTHR34406">
    <property type="entry name" value="PROTEIN YCEI"/>
    <property type="match status" value="1"/>
</dbReference>
<accession>A0A2Z4FH01</accession>
<sequence>MAIQNWTFDSAHSEISFKVRHMMFSKVTGYFSEWEGEFAFDPENPANAKTTVTIAVDSIDTKNADRDAHLKSGDFFDAEAFPQMRFDSTSFEQVDGADLKVHGNLTIRDKTVPVTLDVEYHGKGIDPWGNERVGFSGKVDLDREAFGLTWNQALEAGGVLVGKKVEVELQVQATLAG</sequence>
<evidence type="ECO:0000313" key="1">
    <source>
        <dbReference type="EMBL" id="AWV88281.1"/>
    </source>
</evidence>
<dbReference type="KEGG" id="bsed:DN745_02570"/>
<protein>
    <submittedName>
        <fullName evidence="1">Uncharacterized protein</fullName>
    </submittedName>
</protein>